<evidence type="ECO:0000313" key="5">
    <source>
        <dbReference type="Proteomes" id="UP001176941"/>
    </source>
</evidence>
<reference evidence="4" key="1">
    <citation type="submission" date="2023-04" db="EMBL/GenBank/DDBJ databases">
        <authorList>
            <consortium name="ELIXIR-Norway"/>
        </authorList>
    </citation>
    <scope>NUCLEOTIDE SEQUENCE [LARGE SCALE GENOMIC DNA]</scope>
</reference>
<dbReference type="InterPro" id="IPR035076">
    <property type="entry name" value="Toxin/TOLIP"/>
</dbReference>
<accession>A0ABN8Y5C6</accession>
<evidence type="ECO:0000256" key="1">
    <source>
        <dbReference type="ARBA" id="ARBA00022729"/>
    </source>
</evidence>
<feature type="chain" id="PRO_5046808026" description="Snake toxin/toxin-like domain-containing protein" evidence="2">
    <location>
        <begin position="19"/>
        <end position="198"/>
    </location>
</feature>
<dbReference type="SUPFAM" id="SSF57302">
    <property type="entry name" value="Snake toxin-like"/>
    <property type="match status" value="2"/>
</dbReference>
<organism evidence="4 5">
    <name type="scientific">Rangifer tarandus platyrhynchus</name>
    <name type="common">Svalbard reindeer</name>
    <dbReference type="NCBI Taxonomy" id="3082113"/>
    <lineage>
        <taxon>Eukaryota</taxon>
        <taxon>Metazoa</taxon>
        <taxon>Chordata</taxon>
        <taxon>Craniata</taxon>
        <taxon>Vertebrata</taxon>
        <taxon>Euteleostomi</taxon>
        <taxon>Mammalia</taxon>
        <taxon>Eutheria</taxon>
        <taxon>Laurasiatheria</taxon>
        <taxon>Artiodactyla</taxon>
        <taxon>Ruminantia</taxon>
        <taxon>Pecora</taxon>
        <taxon>Cervidae</taxon>
        <taxon>Odocoileinae</taxon>
        <taxon>Rangifer</taxon>
    </lineage>
</organism>
<dbReference type="PANTHER" id="PTHR15049">
    <property type="entry name" value="GLYCOSYL-PHOSPHATIDYLINOSITOL-ANCHORED MOLECULE-LIKE PROTEIN-RELATED"/>
    <property type="match status" value="1"/>
</dbReference>
<keyword evidence="5" id="KW-1185">Reference proteome</keyword>
<feature type="signal peptide" evidence="2">
    <location>
        <begin position="1"/>
        <end position="18"/>
    </location>
</feature>
<keyword evidence="1 2" id="KW-0732">Signal</keyword>
<dbReference type="PANTHER" id="PTHR15049:SF1">
    <property type="entry name" value="LYMPHOCYTE ANTIGEN 6K"/>
    <property type="match status" value="1"/>
</dbReference>
<sequence length="198" mass="20811">MITLLAFLLVLGLPRVESNVTTLASQGSTLRCHVCEQENNVECQAPENCDTGSNYCISAAVRIFPRYFLNSKQCAVNCGLYETLSRMARSFVLIKPTPFLFLACSQALQCEPLVECAPPDKYCVITRAASPSGVLVMKSCAPTCPNSTVTSDGVALSVSCCQDSQCQSSAAAGLRGGPGSLGATAAASLLWALLRAAC</sequence>
<proteinExistence type="predicted"/>
<evidence type="ECO:0000256" key="2">
    <source>
        <dbReference type="SAM" id="SignalP"/>
    </source>
</evidence>
<name>A0ABN8Y5C6_RANTA</name>
<dbReference type="Proteomes" id="UP001176941">
    <property type="component" value="Chromosome 12"/>
</dbReference>
<feature type="domain" description="Snake toxin/toxin-like" evidence="3">
    <location>
        <begin position="104"/>
        <end position="166"/>
    </location>
</feature>
<feature type="domain" description="Snake toxin/toxin-like" evidence="3">
    <location>
        <begin position="30"/>
        <end position="79"/>
    </location>
</feature>
<dbReference type="PROSITE" id="PS00983">
    <property type="entry name" value="LY6_UPAR"/>
    <property type="match status" value="1"/>
</dbReference>
<gene>
    <name evidence="4" type="ORF">MRATA1EN1_LOCUS3971</name>
</gene>
<protein>
    <recommendedName>
        <fullName evidence="3">Snake toxin/toxin-like domain-containing protein</fullName>
    </recommendedName>
</protein>
<dbReference type="Gene3D" id="2.10.60.10">
    <property type="entry name" value="CD59"/>
    <property type="match status" value="2"/>
</dbReference>
<dbReference type="InterPro" id="IPR052874">
    <property type="entry name" value="Sperm-ZP_regulatory"/>
</dbReference>
<dbReference type="InterPro" id="IPR045860">
    <property type="entry name" value="Snake_toxin-like_sf"/>
</dbReference>
<dbReference type="InterPro" id="IPR018363">
    <property type="entry name" value="CD59_antigen_CS"/>
</dbReference>
<dbReference type="EMBL" id="OX459948">
    <property type="protein sequence ID" value="CAI9155009.1"/>
    <property type="molecule type" value="Genomic_DNA"/>
</dbReference>
<evidence type="ECO:0000313" key="4">
    <source>
        <dbReference type="EMBL" id="CAI9155009.1"/>
    </source>
</evidence>
<dbReference type="Pfam" id="PF00087">
    <property type="entry name" value="Toxin_TOLIP"/>
    <property type="match status" value="2"/>
</dbReference>
<evidence type="ECO:0000259" key="3">
    <source>
        <dbReference type="Pfam" id="PF00087"/>
    </source>
</evidence>